<evidence type="ECO:0000256" key="2">
    <source>
        <dbReference type="ARBA" id="ARBA00022801"/>
    </source>
</evidence>
<dbReference type="EMBL" id="JABCKI010000048">
    <property type="protein sequence ID" value="KAG5653510.1"/>
    <property type="molecule type" value="Genomic_DNA"/>
</dbReference>
<feature type="domain" description="Glycosyl hydrolase family 32 N-terminal" evidence="6">
    <location>
        <begin position="47"/>
        <end position="407"/>
    </location>
</feature>
<comment type="similarity">
    <text evidence="1 4">Belongs to the glycosyl hydrolase 32 family.</text>
</comment>
<evidence type="ECO:0000256" key="3">
    <source>
        <dbReference type="ARBA" id="ARBA00023295"/>
    </source>
</evidence>
<dbReference type="SUPFAM" id="SSF75005">
    <property type="entry name" value="Arabinanase/levansucrase/invertase"/>
    <property type="match status" value="1"/>
</dbReference>
<feature type="chain" id="PRO_5040151377" description="Glycoside hydrolase family 32 protein" evidence="5">
    <location>
        <begin position="19"/>
        <end position="640"/>
    </location>
</feature>
<dbReference type="SMART" id="SM00640">
    <property type="entry name" value="Glyco_32"/>
    <property type="match status" value="1"/>
</dbReference>
<evidence type="ECO:0000256" key="4">
    <source>
        <dbReference type="RuleBase" id="RU362110"/>
    </source>
</evidence>
<dbReference type="GO" id="GO:0005737">
    <property type="term" value="C:cytoplasm"/>
    <property type="evidence" value="ECO:0007669"/>
    <property type="project" value="TreeGrafter"/>
</dbReference>
<dbReference type="Gene3D" id="2.60.120.560">
    <property type="entry name" value="Exo-inulinase, domain 1"/>
    <property type="match status" value="1"/>
</dbReference>
<dbReference type="PANTHER" id="PTHR42800:SF3">
    <property type="entry name" value="GLYCOSYL HYDROLASE FAMILY 32 N-TERMINAL DOMAIN-CONTAINING PROTEIN"/>
    <property type="match status" value="1"/>
</dbReference>
<dbReference type="GO" id="GO:0005987">
    <property type="term" value="P:sucrose catabolic process"/>
    <property type="evidence" value="ECO:0007669"/>
    <property type="project" value="TreeGrafter"/>
</dbReference>
<protein>
    <recommendedName>
        <fullName evidence="10">Glycoside hydrolase family 32 protein</fullName>
    </recommendedName>
</protein>
<evidence type="ECO:0000259" key="6">
    <source>
        <dbReference type="Pfam" id="PF00251"/>
    </source>
</evidence>
<keyword evidence="3 4" id="KW-0326">Glycosidase</keyword>
<dbReference type="GO" id="GO:0004575">
    <property type="term" value="F:sucrose alpha-glucosidase activity"/>
    <property type="evidence" value="ECO:0007669"/>
    <property type="project" value="TreeGrafter"/>
</dbReference>
<reference evidence="8" key="2">
    <citation type="submission" date="2021-10" db="EMBL/GenBank/DDBJ databases">
        <title>Phylogenomics reveals ancestral predisposition of the termite-cultivated fungus Termitomyces towards a domesticated lifestyle.</title>
        <authorList>
            <person name="Auxier B."/>
            <person name="Grum-Grzhimaylo A."/>
            <person name="Cardenas M.E."/>
            <person name="Lodge J.D."/>
            <person name="Laessoe T."/>
            <person name="Pedersen O."/>
            <person name="Smith M.E."/>
            <person name="Kuyper T.W."/>
            <person name="Franco-Molano E.A."/>
            <person name="Baroni T.J."/>
            <person name="Aanen D.K."/>
        </authorList>
    </citation>
    <scope>NUCLEOTIDE SEQUENCE</scope>
    <source>
        <strain evidence="8">D49</strain>
    </source>
</reference>
<dbReference type="InterPro" id="IPR013189">
    <property type="entry name" value="Glyco_hydro_32_C"/>
</dbReference>
<dbReference type="InterPro" id="IPR023296">
    <property type="entry name" value="Glyco_hydro_beta-prop_sf"/>
</dbReference>
<dbReference type="Pfam" id="PF00251">
    <property type="entry name" value="Glyco_hydro_32N"/>
    <property type="match status" value="1"/>
</dbReference>
<dbReference type="PANTHER" id="PTHR42800">
    <property type="entry name" value="EXOINULINASE INUD (AFU_ORTHOLOGUE AFUA_5G00480)"/>
    <property type="match status" value="1"/>
</dbReference>
<dbReference type="CDD" id="cd18621">
    <property type="entry name" value="GH32_XdINV-like"/>
    <property type="match status" value="1"/>
</dbReference>
<evidence type="ECO:0000259" key="7">
    <source>
        <dbReference type="Pfam" id="PF08244"/>
    </source>
</evidence>
<comment type="caution">
    <text evidence="8">The sequence shown here is derived from an EMBL/GenBank/DDBJ whole genome shotgun (WGS) entry which is preliminary data.</text>
</comment>
<dbReference type="InterPro" id="IPR001362">
    <property type="entry name" value="Glyco_hydro_32"/>
</dbReference>
<dbReference type="InterPro" id="IPR013148">
    <property type="entry name" value="Glyco_hydro_32_N"/>
</dbReference>
<accession>A0A9P7GQE5</accession>
<keyword evidence="5" id="KW-0732">Signal</keyword>
<feature type="signal peptide" evidence="5">
    <location>
        <begin position="1"/>
        <end position="18"/>
    </location>
</feature>
<keyword evidence="2 4" id="KW-0378">Hydrolase</keyword>
<organism evidence="8 9">
    <name type="scientific">Sphagnurus paluster</name>
    <dbReference type="NCBI Taxonomy" id="117069"/>
    <lineage>
        <taxon>Eukaryota</taxon>
        <taxon>Fungi</taxon>
        <taxon>Dikarya</taxon>
        <taxon>Basidiomycota</taxon>
        <taxon>Agaricomycotina</taxon>
        <taxon>Agaricomycetes</taxon>
        <taxon>Agaricomycetidae</taxon>
        <taxon>Agaricales</taxon>
        <taxon>Tricholomatineae</taxon>
        <taxon>Lyophyllaceae</taxon>
        <taxon>Sphagnurus</taxon>
    </lineage>
</organism>
<gene>
    <name evidence="8" type="ORF">H0H81_012582</name>
</gene>
<dbReference type="Pfam" id="PF08244">
    <property type="entry name" value="Glyco_hydro_32C"/>
    <property type="match status" value="1"/>
</dbReference>
<evidence type="ECO:0000256" key="1">
    <source>
        <dbReference type="ARBA" id="ARBA00009902"/>
    </source>
</evidence>
<dbReference type="SUPFAM" id="SSF49899">
    <property type="entry name" value="Concanavalin A-like lectins/glucanases"/>
    <property type="match status" value="1"/>
</dbReference>
<evidence type="ECO:0000313" key="8">
    <source>
        <dbReference type="EMBL" id="KAG5653510.1"/>
    </source>
</evidence>
<dbReference type="Gene3D" id="2.115.10.20">
    <property type="entry name" value="Glycosyl hydrolase domain, family 43"/>
    <property type="match status" value="1"/>
</dbReference>
<evidence type="ECO:0008006" key="10">
    <source>
        <dbReference type="Google" id="ProtNLM"/>
    </source>
</evidence>
<reference evidence="8" key="1">
    <citation type="submission" date="2021-02" db="EMBL/GenBank/DDBJ databases">
        <authorList>
            <person name="Nieuwenhuis M."/>
            <person name="Van De Peppel L.J.J."/>
        </authorList>
    </citation>
    <scope>NUCLEOTIDE SEQUENCE</scope>
    <source>
        <strain evidence="8">D49</strain>
    </source>
</reference>
<dbReference type="AlphaFoldDB" id="A0A9P7GQE5"/>
<evidence type="ECO:0000313" key="9">
    <source>
        <dbReference type="Proteomes" id="UP000717328"/>
    </source>
</evidence>
<dbReference type="Proteomes" id="UP000717328">
    <property type="component" value="Unassembled WGS sequence"/>
</dbReference>
<dbReference type="OrthoDB" id="202537at2759"/>
<name>A0A9P7GQE5_9AGAR</name>
<proteinExistence type="inferred from homology"/>
<keyword evidence="9" id="KW-1185">Reference proteome</keyword>
<dbReference type="InterPro" id="IPR013320">
    <property type="entry name" value="ConA-like_dom_sf"/>
</dbReference>
<evidence type="ECO:0000256" key="5">
    <source>
        <dbReference type="SAM" id="SignalP"/>
    </source>
</evidence>
<sequence>MRLLPAFLLLAEALLARAASPANLDPTVDLDTLADNSLFTRWRPRSHFSAPSGWLNDPSGAMYDPKTELYHLFYQFHSNHVDWGNMSWGHATSRDMISWTDVSGWADAEATALGVGPKGTYDALGIFSGSAQPVNLKGEADGTLSIFYTAISYLPTNWIIPYIESTETQAMATSKDGGKTWQKYENNPVIRAPPPGWNVTGWRDPFFLPWPEMDKILQKTEPHYYVIFGSGIRGVGPRIPFYSAPASDLTNWTFHGALFEVARNESWGGDATKTGSFGFNFEVSGVFSLVEEKQHGGDGKTLHYYVTTGSEGGEIPPYHPSGHWALWLEGEMSRRDNGSAQFDIVSSSAADWGNLYAITSFWDPKKKRRVAWGWTPEDMANYGIKAQGFQGAMGLPRELFVKKVHNVQAPATGVPEKSGATWKKDSKGTYTVTTLGARPLPDVLEGLRTGHAIKVADKKLTGQRFIANDKGQKFTGDSFELKASISNIKGGAAGFKIRASPDLEEHTLITFNPATQTISVNRDHSTLMPKFETYAVQGHFAPYTINGKTEALDFHIIVDGSLVEVFVNDRFAITTRVYPSRGDALHIGQYVAKGGEATFKNVKVYSGLKNAWPKRPLDSSSKLRTDTIEETNNGTWWSGN</sequence>
<feature type="domain" description="Glycosyl hydrolase family 32 C-terminal" evidence="7">
    <location>
        <begin position="467"/>
        <end position="606"/>
    </location>
</feature>